<evidence type="ECO:0000256" key="4">
    <source>
        <dbReference type="ARBA" id="ARBA00022475"/>
    </source>
</evidence>
<gene>
    <name evidence="12" type="ORF">ACEZDG_10995</name>
</gene>
<feature type="transmembrane region" description="Helical" evidence="10">
    <location>
        <begin position="315"/>
        <end position="332"/>
    </location>
</feature>
<keyword evidence="13" id="KW-1185">Reference proteome</keyword>
<feature type="transmembrane region" description="Helical" evidence="10">
    <location>
        <begin position="153"/>
        <end position="172"/>
    </location>
</feature>
<feature type="transmembrane region" description="Helical" evidence="10">
    <location>
        <begin position="212"/>
        <end position="230"/>
    </location>
</feature>
<dbReference type="NCBIfam" id="TIGR00711">
    <property type="entry name" value="efflux_EmrB"/>
    <property type="match status" value="1"/>
</dbReference>
<feature type="transmembrane region" description="Helical" evidence="10">
    <location>
        <begin position="242"/>
        <end position="263"/>
    </location>
</feature>
<dbReference type="Proteomes" id="UP001592582">
    <property type="component" value="Unassembled WGS sequence"/>
</dbReference>
<feature type="transmembrane region" description="Helical" evidence="10">
    <location>
        <begin position="178"/>
        <end position="200"/>
    </location>
</feature>
<feature type="domain" description="Major facilitator superfamily (MFS) profile" evidence="11">
    <location>
        <begin position="25"/>
        <end position="475"/>
    </location>
</feature>
<accession>A0ABV6V7Y4</accession>
<proteinExistence type="inferred from homology"/>
<dbReference type="InterPro" id="IPR011701">
    <property type="entry name" value="MFS"/>
</dbReference>
<dbReference type="PANTHER" id="PTHR42718">
    <property type="entry name" value="MAJOR FACILITATOR SUPERFAMILY MULTIDRUG TRANSPORTER MFSC"/>
    <property type="match status" value="1"/>
</dbReference>
<keyword evidence="3" id="KW-0813">Transport</keyword>
<evidence type="ECO:0000256" key="8">
    <source>
        <dbReference type="ARBA" id="ARBA00023251"/>
    </source>
</evidence>
<feature type="transmembrane region" description="Helical" evidence="10">
    <location>
        <begin position="91"/>
        <end position="112"/>
    </location>
</feature>
<dbReference type="InterPro" id="IPR020846">
    <property type="entry name" value="MFS_dom"/>
</dbReference>
<feature type="transmembrane region" description="Helical" evidence="10">
    <location>
        <begin position="283"/>
        <end position="303"/>
    </location>
</feature>
<feature type="region of interest" description="Disordered" evidence="9">
    <location>
        <begin position="481"/>
        <end position="529"/>
    </location>
</feature>
<feature type="transmembrane region" description="Helical" evidence="10">
    <location>
        <begin position="451"/>
        <end position="471"/>
    </location>
</feature>
<evidence type="ECO:0000256" key="9">
    <source>
        <dbReference type="SAM" id="MobiDB-lite"/>
    </source>
</evidence>
<dbReference type="PRINTS" id="PR01036">
    <property type="entry name" value="TCRTETB"/>
</dbReference>
<dbReference type="PANTHER" id="PTHR42718:SF9">
    <property type="entry name" value="MAJOR FACILITATOR SUPERFAMILY MULTIDRUG TRANSPORTER MFSC"/>
    <property type="match status" value="1"/>
</dbReference>
<organism evidence="12 13">
    <name type="scientific">Streptacidiphilus alkalitolerans</name>
    <dbReference type="NCBI Taxonomy" id="3342712"/>
    <lineage>
        <taxon>Bacteria</taxon>
        <taxon>Bacillati</taxon>
        <taxon>Actinomycetota</taxon>
        <taxon>Actinomycetes</taxon>
        <taxon>Kitasatosporales</taxon>
        <taxon>Streptomycetaceae</taxon>
        <taxon>Streptacidiphilus</taxon>
    </lineage>
</organism>
<feature type="transmembrane region" description="Helical" evidence="10">
    <location>
        <begin position="58"/>
        <end position="79"/>
    </location>
</feature>
<evidence type="ECO:0000256" key="5">
    <source>
        <dbReference type="ARBA" id="ARBA00022692"/>
    </source>
</evidence>
<dbReference type="Gene3D" id="1.20.1250.20">
    <property type="entry name" value="MFS general substrate transporter like domains"/>
    <property type="match status" value="1"/>
</dbReference>
<feature type="compositionally biased region" description="Low complexity" evidence="9">
    <location>
        <begin position="499"/>
        <end position="513"/>
    </location>
</feature>
<dbReference type="Gene3D" id="1.20.1720.10">
    <property type="entry name" value="Multidrug resistance protein D"/>
    <property type="match status" value="1"/>
</dbReference>
<keyword evidence="7 10" id="KW-0472">Membrane</keyword>
<feature type="transmembrane region" description="Helical" evidence="10">
    <location>
        <begin position="374"/>
        <end position="397"/>
    </location>
</feature>
<evidence type="ECO:0000256" key="2">
    <source>
        <dbReference type="ARBA" id="ARBA00008537"/>
    </source>
</evidence>
<feature type="transmembrane region" description="Helical" evidence="10">
    <location>
        <begin position="19"/>
        <end position="38"/>
    </location>
</feature>
<evidence type="ECO:0000313" key="12">
    <source>
        <dbReference type="EMBL" id="MFC1409803.1"/>
    </source>
</evidence>
<evidence type="ECO:0000256" key="3">
    <source>
        <dbReference type="ARBA" id="ARBA00022448"/>
    </source>
</evidence>
<evidence type="ECO:0000256" key="7">
    <source>
        <dbReference type="ARBA" id="ARBA00023136"/>
    </source>
</evidence>
<dbReference type="InterPro" id="IPR036259">
    <property type="entry name" value="MFS_trans_sf"/>
</dbReference>
<keyword evidence="4" id="KW-1003">Cell membrane</keyword>
<comment type="subcellular location">
    <subcellularLocation>
        <location evidence="1">Cell membrane</location>
        <topology evidence="1">Multi-pass membrane protein</topology>
    </subcellularLocation>
</comment>
<comment type="caution">
    <text evidence="12">The sequence shown here is derived from an EMBL/GenBank/DDBJ whole genome shotgun (WGS) entry which is preliminary data.</text>
</comment>
<dbReference type="RefSeq" id="WP_380506245.1">
    <property type="nucleotide sequence ID" value="NZ_JBHEZX010000004.1"/>
</dbReference>
<dbReference type="EMBL" id="JBHEZX010000004">
    <property type="protein sequence ID" value="MFC1409803.1"/>
    <property type="molecule type" value="Genomic_DNA"/>
</dbReference>
<keyword evidence="8" id="KW-0046">Antibiotic resistance</keyword>
<keyword evidence="5 10" id="KW-0812">Transmembrane</keyword>
<dbReference type="Pfam" id="PF07690">
    <property type="entry name" value="MFS_1"/>
    <property type="match status" value="1"/>
</dbReference>
<sequence>MPAAPTPTPARRPSLRPRIAPKTAVAVVFVAALFMSIMDTTIVNVALPSIGNQFRVDAASVGVVNVGYLVSLAVFVPLSGWMGDRFGTRRVFLFALALFTVASLLCGTANSLDQLSLYRIVQGAGGGMLTPVGMTMLFRAFPQQERMRATRVLMIPTAVAPALGPVLGGWLVDAFSWHWVFIVNVPIGIAAMAFGLLFLPDFRSERAGRFDAAGFLLAAVGFGLVMYALAEGADQGWGTPRILTAALLGLAAVVGLVLVELRIKDPMLDLRLFKDRLFRTTNLVSLISGAAFLGMLYLFPLYYQNAVGASAFQTGLNTFPEAIGVMIASQIASRLYPRFGPSRLIAGGAAGVALCMALMSLLTPETSVWAARALMFGTGFSMAHVFMPAQTAAFATVSPAATGRASTLFNAQRQLGSAIGVALLGTVLAGIGTVTTTAAGTPTANLTAYHAAFLVASGLAAVAAVVALFISDRDAAPTMVRKPPAGAPAEAGDSAPVDAPAEAEAEAPPAAEEVLPGTAESTREPAPTA</sequence>
<evidence type="ECO:0000256" key="6">
    <source>
        <dbReference type="ARBA" id="ARBA00022989"/>
    </source>
</evidence>
<feature type="transmembrane region" description="Helical" evidence="10">
    <location>
        <begin position="344"/>
        <end position="362"/>
    </location>
</feature>
<name>A0ABV6V7Y4_9ACTN</name>
<reference evidence="12 13" key="1">
    <citation type="submission" date="2024-09" db="EMBL/GenBank/DDBJ databases">
        <authorList>
            <person name="Lee S.D."/>
        </authorList>
    </citation>
    <scope>NUCLEOTIDE SEQUENCE [LARGE SCALE GENOMIC DNA]</scope>
    <source>
        <strain evidence="12 13">N1-1</strain>
    </source>
</reference>
<protein>
    <submittedName>
        <fullName evidence="12">MDR family MFS transporter</fullName>
    </submittedName>
</protein>
<comment type="similarity">
    <text evidence="2">Belongs to the major facilitator superfamily. EmrB family.</text>
</comment>
<evidence type="ECO:0000256" key="10">
    <source>
        <dbReference type="SAM" id="Phobius"/>
    </source>
</evidence>
<dbReference type="SUPFAM" id="SSF103473">
    <property type="entry name" value="MFS general substrate transporter"/>
    <property type="match status" value="1"/>
</dbReference>
<keyword evidence="6 10" id="KW-1133">Transmembrane helix</keyword>
<dbReference type="InterPro" id="IPR004638">
    <property type="entry name" value="EmrB-like"/>
</dbReference>
<dbReference type="CDD" id="cd17503">
    <property type="entry name" value="MFS_LmrB_MDR_like"/>
    <property type="match status" value="1"/>
</dbReference>
<dbReference type="PROSITE" id="PS50850">
    <property type="entry name" value="MFS"/>
    <property type="match status" value="1"/>
</dbReference>
<evidence type="ECO:0000256" key="1">
    <source>
        <dbReference type="ARBA" id="ARBA00004651"/>
    </source>
</evidence>
<feature type="transmembrane region" description="Helical" evidence="10">
    <location>
        <begin position="418"/>
        <end position="439"/>
    </location>
</feature>
<evidence type="ECO:0000259" key="11">
    <source>
        <dbReference type="PROSITE" id="PS50850"/>
    </source>
</evidence>
<feature type="transmembrane region" description="Helical" evidence="10">
    <location>
        <begin position="118"/>
        <end position="141"/>
    </location>
</feature>
<evidence type="ECO:0000313" key="13">
    <source>
        <dbReference type="Proteomes" id="UP001592582"/>
    </source>
</evidence>